<dbReference type="GO" id="GO:0030141">
    <property type="term" value="C:secretory granule"/>
    <property type="evidence" value="ECO:0007669"/>
    <property type="project" value="TreeGrafter"/>
</dbReference>
<gene>
    <name evidence="7" type="ORF">Celaphus_00007884</name>
</gene>
<name>A0A212CAI4_CEREH</name>
<dbReference type="PANTHER" id="PTHR47145:SF1">
    <property type="entry name" value="BPI FOLD-CONTAINING FAMILY A MEMBER 2"/>
    <property type="match status" value="1"/>
</dbReference>
<dbReference type="AlphaFoldDB" id="A0A212CAI4"/>
<dbReference type="OrthoDB" id="9838142at2759"/>
<comment type="caution">
    <text evidence="7">The sequence shown here is derived from an EMBL/GenBank/DDBJ whole genome shotgun (WGS) entry which is preliminary data.</text>
</comment>
<feature type="non-terminal residue" evidence="7">
    <location>
        <position position="106"/>
    </location>
</feature>
<dbReference type="GO" id="GO:0001530">
    <property type="term" value="F:lipopolysaccharide binding"/>
    <property type="evidence" value="ECO:0007669"/>
    <property type="project" value="TreeGrafter"/>
</dbReference>
<dbReference type="InterPro" id="IPR052507">
    <property type="entry name" value="BPI_fold-antibacterial"/>
</dbReference>
<comment type="similarity">
    <text evidence="2">Belongs to the BPI/LBP/Plunc superfamily. Plunc family.</text>
</comment>
<reference evidence="7 8" key="1">
    <citation type="journal article" date="2018" name="Mol. Genet. Genomics">
        <title>The red deer Cervus elaphus genome CerEla1.0: sequencing, annotating, genes, and chromosomes.</title>
        <authorList>
            <person name="Bana N.A."/>
            <person name="Nyiri A."/>
            <person name="Nagy J."/>
            <person name="Frank K."/>
            <person name="Nagy T."/>
            <person name="Steger V."/>
            <person name="Schiller M."/>
            <person name="Lakatos P."/>
            <person name="Sugar L."/>
            <person name="Horn P."/>
            <person name="Barta E."/>
            <person name="Orosz L."/>
        </authorList>
    </citation>
    <scope>NUCLEOTIDE SEQUENCE [LARGE SCALE GENOMIC DNA]</scope>
    <source>
        <strain evidence="7">Hungarian</strain>
    </source>
</reference>
<dbReference type="GO" id="GO:0070062">
    <property type="term" value="C:extracellular exosome"/>
    <property type="evidence" value="ECO:0007669"/>
    <property type="project" value="TreeGrafter"/>
</dbReference>
<evidence type="ECO:0000313" key="8">
    <source>
        <dbReference type="Proteomes" id="UP000242450"/>
    </source>
</evidence>
<evidence type="ECO:0000256" key="3">
    <source>
        <dbReference type="ARBA" id="ARBA00022525"/>
    </source>
</evidence>
<proteinExistence type="inferred from homology"/>
<dbReference type="PANTHER" id="PTHR47145">
    <property type="entry name" value="BPI FOLD-CONTAINING FAMILY A MEMBER 2"/>
    <property type="match status" value="1"/>
</dbReference>
<evidence type="ECO:0000256" key="5">
    <source>
        <dbReference type="ARBA" id="ARBA00023157"/>
    </source>
</evidence>
<dbReference type="InterPro" id="IPR017942">
    <property type="entry name" value="Lipid-bd_serum_glycop_N"/>
</dbReference>
<keyword evidence="3" id="KW-0964">Secreted</keyword>
<keyword evidence="4" id="KW-0732">Signal</keyword>
<feature type="domain" description="Lipid-binding serum glycoprotein N-terminal" evidence="6">
    <location>
        <begin position="20"/>
        <end position="106"/>
    </location>
</feature>
<keyword evidence="5" id="KW-1015">Disulfide bond</keyword>
<organism evidence="7 8">
    <name type="scientific">Cervus elaphus hippelaphus</name>
    <name type="common">European red deer</name>
    <dbReference type="NCBI Taxonomy" id="46360"/>
    <lineage>
        <taxon>Eukaryota</taxon>
        <taxon>Metazoa</taxon>
        <taxon>Chordata</taxon>
        <taxon>Craniata</taxon>
        <taxon>Vertebrata</taxon>
        <taxon>Euteleostomi</taxon>
        <taxon>Mammalia</taxon>
        <taxon>Eutheria</taxon>
        <taxon>Laurasiatheria</taxon>
        <taxon>Artiodactyla</taxon>
        <taxon>Ruminantia</taxon>
        <taxon>Pecora</taxon>
        <taxon>Cervidae</taxon>
        <taxon>Cervinae</taxon>
        <taxon>Cervus</taxon>
    </lineage>
</organism>
<dbReference type="Pfam" id="PF01273">
    <property type="entry name" value="LBP_BPI_CETP"/>
    <property type="match status" value="1"/>
</dbReference>
<dbReference type="Proteomes" id="UP000242450">
    <property type="component" value="Chromosome 23"/>
</dbReference>
<evidence type="ECO:0000256" key="4">
    <source>
        <dbReference type="ARBA" id="ARBA00022729"/>
    </source>
</evidence>
<accession>A0A212CAI4</accession>
<dbReference type="SUPFAM" id="SSF55394">
    <property type="entry name" value="Bactericidal permeability-increasing protein, BPI"/>
    <property type="match status" value="1"/>
</dbReference>
<dbReference type="Gene3D" id="3.15.10.10">
    <property type="entry name" value="Bactericidal permeability-increasing protein, domain 1"/>
    <property type="match status" value="1"/>
</dbReference>
<protein>
    <recommendedName>
        <fullName evidence="6">Lipid-binding serum glycoprotein N-terminal domain-containing protein</fullName>
    </recommendedName>
</protein>
<feature type="non-terminal residue" evidence="7">
    <location>
        <position position="1"/>
    </location>
</feature>
<sequence>VTTGYLNGCLRLLPYTRCSSRVKISNLHILDITSEATSENTAKVRTPITADINVKLPGLGEIVDLALSLLLQFCVSVETDEETGVSQVVMEECKNNQHSISLTLLG</sequence>
<dbReference type="InterPro" id="IPR017943">
    <property type="entry name" value="Bactericidal_perm-incr_a/b_dom"/>
</dbReference>
<keyword evidence="8" id="KW-1185">Reference proteome</keyword>
<evidence type="ECO:0000313" key="7">
    <source>
        <dbReference type="EMBL" id="OWK03003.1"/>
    </source>
</evidence>
<evidence type="ECO:0000256" key="2">
    <source>
        <dbReference type="ARBA" id="ARBA00009020"/>
    </source>
</evidence>
<evidence type="ECO:0000256" key="1">
    <source>
        <dbReference type="ARBA" id="ARBA00004613"/>
    </source>
</evidence>
<evidence type="ECO:0000259" key="6">
    <source>
        <dbReference type="Pfam" id="PF01273"/>
    </source>
</evidence>
<dbReference type="EMBL" id="MKHE01000023">
    <property type="protein sequence ID" value="OWK03003.1"/>
    <property type="molecule type" value="Genomic_DNA"/>
</dbReference>
<comment type="subcellular location">
    <subcellularLocation>
        <location evidence="1">Secreted</location>
    </subcellularLocation>
</comment>